<keyword evidence="1" id="KW-0378">Hydrolase</keyword>
<name>A0AAX1MYR6_9BACT</name>
<dbReference type="GO" id="GO:0005576">
    <property type="term" value="C:extracellular region"/>
    <property type="evidence" value="ECO:0007669"/>
    <property type="project" value="InterPro"/>
</dbReference>
<dbReference type="EMBL" id="CP076132">
    <property type="protein sequence ID" value="QWG00463.1"/>
    <property type="molecule type" value="Genomic_DNA"/>
</dbReference>
<dbReference type="SUPFAM" id="SSF53955">
    <property type="entry name" value="Lysozyme-like"/>
    <property type="match status" value="1"/>
</dbReference>
<protein>
    <submittedName>
        <fullName evidence="6">T9SS type A sorting domain-containing protein</fullName>
    </submittedName>
</protein>
<dbReference type="InterPro" id="IPR036573">
    <property type="entry name" value="CBM_sf_5/12"/>
</dbReference>
<reference evidence="6 7" key="1">
    <citation type="submission" date="2021-05" db="EMBL/GenBank/DDBJ databases">
        <title>Comparative genomic studies on the polysaccharide-degrading batcterial strains of the Flammeovirga genus.</title>
        <authorList>
            <person name="Zewei F."/>
            <person name="Zheng Z."/>
            <person name="Yu L."/>
            <person name="Ruyue G."/>
            <person name="Yanhong M."/>
            <person name="Yuanyuan C."/>
            <person name="Jingyan G."/>
            <person name="Wenjun H."/>
        </authorList>
    </citation>
    <scope>NUCLEOTIDE SEQUENCE [LARGE SCALE GENOMIC DNA]</scope>
    <source>
        <strain evidence="6 7">NBRC:100898</strain>
    </source>
</reference>
<dbReference type="SMART" id="SM00495">
    <property type="entry name" value="ChtBD3"/>
    <property type="match status" value="2"/>
</dbReference>
<evidence type="ECO:0000313" key="6">
    <source>
        <dbReference type="EMBL" id="QWG00463.1"/>
    </source>
</evidence>
<dbReference type="Pfam" id="PF18962">
    <property type="entry name" value="Por_Secre_tail"/>
    <property type="match status" value="1"/>
</dbReference>
<keyword evidence="2" id="KW-0611">Plant defense</keyword>
<keyword evidence="7" id="KW-1185">Reference proteome</keyword>
<dbReference type="InterPro" id="IPR023346">
    <property type="entry name" value="Lysozyme-like_dom_sf"/>
</dbReference>
<dbReference type="Gene3D" id="2.60.40.10">
    <property type="entry name" value="Immunoglobulins"/>
    <property type="match status" value="2"/>
</dbReference>
<dbReference type="InterPro" id="IPR000726">
    <property type="entry name" value="Glyco_hydro_19_cat"/>
</dbReference>
<evidence type="ECO:0000256" key="2">
    <source>
        <dbReference type="ARBA" id="ARBA00022821"/>
    </source>
</evidence>
<evidence type="ECO:0000259" key="5">
    <source>
        <dbReference type="PROSITE" id="PS00774"/>
    </source>
</evidence>
<dbReference type="InterPro" id="IPR013783">
    <property type="entry name" value="Ig-like_fold"/>
</dbReference>
<dbReference type="Gene3D" id="1.10.530.10">
    <property type="match status" value="1"/>
</dbReference>
<dbReference type="RefSeq" id="WP_169663135.1">
    <property type="nucleotide sequence ID" value="NZ_CP076132.1"/>
</dbReference>
<dbReference type="GO" id="GO:0004568">
    <property type="term" value="F:chitinase activity"/>
    <property type="evidence" value="ECO:0007669"/>
    <property type="project" value="InterPro"/>
</dbReference>
<proteinExistence type="predicted"/>
<dbReference type="GO" id="GO:0016998">
    <property type="term" value="P:cell wall macromolecule catabolic process"/>
    <property type="evidence" value="ECO:0007669"/>
    <property type="project" value="InterPro"/>
</dbReference>
<dbReference type="PANTHER" id="PTHR22595">
    <property type="entry name" value="CHITINASE-RELATED"/>
    <property type="match status" value="1"/>
</dbReference>
<evidence type="ECO:0000256" key="1">
    <source>
        <dbReference type="ARBA" id="ARBA00022801"/>
    </source>
</evidence>
<feature type="signal peptide" evidence="4">
    <location>
        <begin position="1"/>
        <end position="24"/>
    </location>
</feature>
<dbReference type="Gene3D" id="2.10.10.20">
    <property type="entry name" value="Carbohydrate-binding module superfamily 5/12"/>
    <property type="match status" value="2"/>
</dbReference>
<dbReference type="PROSITE" id="PS00774">
    <property type="entry name" value="CHITINASE_19_2"/>
    <property type="match status" value="1"/>
</dbReference>
<evidence type="ECO:0000313" key="7">
    <source>
        <dbReference type="Proteomes" id="UP000678679"/>
    </source>
</evidence>
<feature type="chain" id="PRO_5044027395" evidence="4">
    <location>
        <begin position="25"/>
        <end position="802"/>
    </location>
</feature>
<evidence type="ECO:0000256" key="4">
    <source>
        <dbReference type="SAM" id="SignalP"/>
    </source>
</evidence>
<evidence type="ECO:0000256" key="3">
    <source>
        <dbReference type="ARBA" id="ARBA00023157"/>
    </source>
</evidence>
<organism evidence="6 7">
    <name type="scientific">Flammeovirga yaeyamensis</name>
    <dbReference type="NCBI Taxonomy" id="367791"/>
    <lineage>
        <taxon>Bacteria</taxon>
        <taxon>Pseudomonadati</taxon>
        <taxon>Bacteroidota</taxon>
        <taxon>Cytophagia</taxon>
        <taxon>Cytophagales</taxon>
        <taxon>Flammeovirgaceae</taxon>
        <taxon>Flammeovirga</taxon>
    </lineage>
</organism>
<feature type="domain" description="Glycoside hydrolase family 19 catalytic" evidence="5">
    <location>
        <begin position="242"/>
        <end position="252"/>
    </location>
</feature>
<gene>
    <name evidence="6" type="ORF">KMW28_12445</name>
</gene>
<keyword evidence="3" id="KW-1015">Disulfide bond</keyword>
<dbReference type="PANTHER" id="PTHR22595:SF79">
    <property type="entry name" value="CHITINASE 12"/>
    <property type="match status" value="1"/>
</dbReference>
<dbReference type="Gene3D" id="3.30.20.10">
    <property type="entry name" value="Endochitinase, domain 2"/>
    <property type="match status" value="1"/>
</dbReference>
<dbReference type="Pfam" id="PF00182">
    <property type="entry name" value="Glyco_hydro_19"/>
    <property type="match status" value="1"/>
</dbReference>
<accession>A0AAX1MYR6</accession>
<dbReference type="GO" id="GO:0006952">
    <property type="term" value="P:defense response"/>
    <property type="evidence" value="ECO:0007669"/>
    <property type="project" value="UniProtKB-KW"/>
</dbReference>
<dbReference type="SUPFAM" id="SSF51055">
    <property type="entry name" value="Carbohydrate binding domain"/>
    <property type="match status" value="1"/>
</dbReference>
<dbReference type="NCBIfam" id="TIGR04183">
    <property type="entry name" value="Por_Secre_tail"/>
    <property type="match status" value="1"/>
</dbReference>
<dbReference type="InterPro" id="IPR003610">
    <property type="entry name" value="CBM5/12"/>
</dbReference>
<dbReference type="CDD" id="cd00146">
    <property type="entry name" value="PKD"/>
    <property type="match status" value="1"/>
</dbReference>
<dbReference type="InterPro" id="IPR026444">
    <property type="entry name" value="Secre_tail"/>
</dbReference>
<dbReference type="Proteomes" id="UP000678679">
    <property type="component" value="Chromosome 1"/>
</dbReference>
<dbReference type="CDD" id="cd12215">
    <property type="entry name" value="ChiC_BD"/>
    <property type="match status" value="2"/>
</dbReference>
<sequence>MNDYNMKRLLLLMLWMGITQWSFAQALLTEAQYNELFPYRFGTEERPGGGYQFNPENDFYTYQSLLDAMDRMSKISVIMERRSGTNLYKVTRIDKTTGDQKVIRTDAGFDDSWNAQKAIITKEVDYGLFLKEGDVETRTRELSAFLANLSQETTGGWATAPGGKYAWGLYFREEVSYAGTDLIGYVEANHPDYPAVAGKSYHGRGPIQLSWNYNYGQVSQFFYGDKNVLLANPERVIEDGALAFQTAIWFWMTPQYPKPSAHDVMVGNWIPTSYDAQNGRSPGFGVTVNIINGGLECGSGTEKDKVLSRIGHYERHSGILGVSTDLNGGSSCNACGCANQKAFGGIEPEPIPQEPRISFLSPTFSEIRQDNFEEISVSVDAIDKDDAAINNVEFSLDGVVVSNQGTSFTFTPNQYKVYTIKVTATDALEVSSDATKTIEVIDPKVNCGDAWEAKVYTGGIQVVYNNLIYQSAWETKDSDIPGASDVWKFQSACPGATLDCTGFEEYDASKTYQTNGLKVTYQGNLYIFNKWWASGITPGTDETTWSFMGACSDGGSGSSNIPPTVSIVSPTQNQVIEQEVLTPINISINANDVDGSIASIVSSIGASNFDGSNFDFTPPSFGVYGLQVTATDNEGATKTVSQTFEIKEKVNSGGGTGSCDGINEYAPYPTIYQMGDQVAYEGAIYESLVNNLYNVVPGTADHWWKPIGNCTSNTRQTADLDLEEFLMNIYPNPTSNTLNLDLPKLHHQIQLIIYDQNGKVMLEKELIEGGNQVQLENFQTGVYHIKLYDGDKVLEQRKVIKK</sequence>
<dbReference type="GO" id="GO:0030246">
    <property type="term" value="F:carbohydrate binding"/>
    <property type="evidence" value="ECO:0007669"/>
    <property type="project" value="InterPro"/>
</dbReference>
<dbReference type="GO" id="GO:0006032">
    <property type="term" value="P:chitin catabolic process"/>
    <property type="evidence" value="ECO:0007669"/>
    <property type="project" value="InterPro"/>
</dbReference>
<dbReference type="AlphaFoldDB" id="A0AAX1MYR6"/>
<dbReference type="CDD" id="cd00325">
    <property type="entry name" value="chitinase_GH19"/>
    <property type="match status" value="1"/>
</dbReference>
<keyword evidence="4" id="KW-0732">Signal</keyword>
<dbReference type="KEGG" id="fya:KMW28_12445"/>
<dbReference type="GO" id="GO:0005975">
    <property type="term" value="P:carbohydrate metabolic process"/>
    <property type="evidence" value="ECO:0007669"/>
    <property type="project" value="InterPro"/>
</dbReference>